<name>A0A545W702_9HYPO</name>
<dbReference type="SMART" id="SM01110">
    <property type="entry name" value="Cutinase"/>
    <property type="match status" value="1"/>
</dbReference>
<keyword evidence="5" id="KW-1185">Reference proteome</keyword>
<gene>
    <name evidence="4" type="ORF">IF1G_02634</name>
</gene>
<dbReference type="Gene3D" id="3.40.50.1820">
    <property type="entry name" value="alpha/beta hydrolase"/>
    <property type="match status" value="1"/>
</dbReference>
<protein>
    <submittedName>
        <fullName evidence="4">Cutinase-like protein</fullName>
    </submittedName>
</protein>
<feature type="signal peptide" evidence="3">
    <location>
        <begin position="1"/>
        <end position="19"/>
    </location>
</feature>
<dbReference type="Pfam" id="PF01083">
    <property type="entry name" value="Cutinase"/>
    <property type="match status" value="1"/>
</dbReference>
<dbReference type="Proteomes" id="UP000315783">
    <property type="component" value="Unassembled WGS sequence"/>
</dbReference>
<dbReference type="OrthoDB" id="2586582at2759"/>
<dbReference type="PANTHER" id="PTHR33630">
    <property type="entry name" value="CUTINASE RV1984C-RELATED-RELATED"/>
    <property type="match status" value="1"/>
</dbReference>
<evidence type="ECO:0000256" key="2">
    <source>
        <dbReference type="ARBA" id="ARBA00023157"/>
    </source>
</evidence>
<organism evidence="4 5">
    <name type="scientific">Cordyceps javanica</name>
    <dbReference type="NCBI Taxonomy" id="43265"/>
    <lineage>
        <taxon>Eukaryota</taxon>
        <taxon>Fungi</taxon>
        <taxon>Dikarya</taxon>
        <taxon>Ascomycota</taxon>
        <taxon>Pezizomycotina</taxon>
        <taxon>Sordariomycetes</taxon>
        <taxon>Hypocreomycetidae</taxon>
        <taxon>Hypocreales</taxon>
        <taxon>Cordycipitaceae</taxon>
        <taxon>Cordyceps</taxon>
    </lineage>
</organism>
<sequence>MVNAFSTFAAAALAALAVAAPLEPRAGCASGVYMIVARGTGEAVGQGKAGSVAALVAARVPGSASVAVDYPASALKRDLQALQDRALYPASVAAGINDTKKKIQDYVAQCGDASKIALIGFSQGGNVMTDLLAGGVLKPAPLDPKYYKNIVAVTVFGDPTFAPNQSYNYGSNANGNGGIFTRRNNAAELAKLNALSSKLASYCDTGDLFCADGLSTAVHSNEVAAHRQEATDFIVARAQ</sequence>
<proteinExistence type="predicted"/>
<dbReference type="AlphaFoldDB" id="A0A545W702"/>
<dbReference type="EMBL" id="SPUK01000003">
    <property type="protein sequence ID" value="TQV98554.1"/>
    <property type="molecule type" value="Genomic_DNA"/>
</dbReference>
<dbReference type="PANTHER" id="PTHR33630:SF9">
    <property type="entry name" value="CUTINASE 4"/>
    <property type="match status" value="1"/>
</dbReference>
<evidence type="ECO:0000256" key="3">
    <source>
        <dbReference type="SAM" id="SignalP"/>
    </source>
</evidence>
<evidence type="ECO:0000256" key="1">
    <source>
        <dbReference type="ARBA" id="ARBA00022801"/>
    </source>
</evidence>
<accession>A0A545W702</accession>
<keyword evidence="1" id="KW-0378">Hydrolase</keyword>
<evidence type="ECO:0000313" key="5">
    <source>
        <dbReference type="Proteomes" id="UP000315783"/>
    </source>
</evidence>
<comment type="caution">
    <text evidence="4">The sequence shown here is derived from an EMBL/GenBank/DDBJ whole genome shotgun (WGS) entry which is preliminary data.</text>
</comment>
<dbReference type="SUPFAM" id="SSF53474">
    <property type="entry name" value="alpha/beta-Hydrolases"/>
    <property type="match status" value="1"/>
</dbReference>
<dbReference type="InterPro" id="IPR000675">
    <property type="entry name" value="Cutinase/axe"/>
</dbReference>
<dbReference type="GO" id="GO:0052689">
    <property type="term" value="F:carboxylic ester hydrolase activity"/>
    <property type="evidence" value="ECO:0007669"/>
    <property type="project" value="UniProtKB-ARBA"/>
</dbReference>
<dbReference type="InterPro" id="IPR029058">
    <property type="entry name" value="AB_hydrolase_fold"/>
</dbReference>
<keyword evidence="2" id="KW-1015">Disulfide bond</keyword>
<dbReference type="STRING" id="43265.A0A545W702"/>
<reference evidence="4 5" key="1">
    <citation type="journal article" date="2019" name="Appl. Microbiol. Biotechnol.">
        <title>Genome sequence of Isaria javanica and comparative genome analysis insights into family S53 peptidase evolution in fungal entomopathogens.</title>
        <authorList>
            <person name="Lin R."/>
            <person name="Zhang X."/>
            <person name="Xin B."/>
            <person name="Zou M."/>
            <person name="Gao Y."/>
            <person name="Qin F."/>
            <person name="Hu Q."/>
            <person name="Xie B."/>
            <person name="Cheng X."/>
        </authorList>
    </citation>
    <scope>NUCLEOTIDE SEQUENCE [LARGE SCALE GENOMIC DNA]</scope>
    <source>
        <strain evidence="4 5">IJ1G</strain>
    </source>
</reference>
<evidence type="ECO:0000313" key="4">
    <source>
        <dbReference type="EMBL" id="TQV98554.1"/>
    </source>
</evidence>
<keyword evidence="3" id="KW-0732">Signal</keyword>
<feature type="chain" id="PRO_5021827872" evidence="3">
    <location>
        <begin position="20"/>
        <end position="239"/>
    </location>
</feature>